<feature type="region of interest" description="Disordered" evidence="1">
    <location>
        <begin position="50"/>
        <end position="71"/>
    </location>
</feature>
<dbReference type="EMBL" id="JABEZU010000003">
    <property type="protein sequence ID" value="NOV97924.1"/>
    <property type="molecule type" value="Genomic_DNA"/>
</dbReference>
<evidence type="ECO:0000256" key="1">
    <source>
        <dbReference type="SAM" id="MobiDB-lite"/>
    </source>
</evidence>
<organism evidence="2 3">
    <name type="scientific">Isoptericola halotolerans</name>
    <dbReference type="NCBI Taxonomy" id="300560"/>
    <lineage>
        <taxon>Bacteria</taxon>
        <taxon>Bacillati</taxon>
        <taxon>Actinomycetota</taxon>
        <taxon>Actinomycetes</taxon>
        <taxon>Micrococcales</taxon>
        <taxon>Promicromonosporaceae</taxon>
        <taxon>Isoptericola</taxon>
    </lineage>
</organism>
<sequence>MRTTDTPIFDDLAREFENQRPLLHVASALGADPLGDPLTRTHATTVSYPATWARGDGPLPRRRAHADGSPS</sequence>
<evidence type="ECO:0000313" key="2">
    <source>
        <dbReference type="EMBL" id="NOV97924.1"/>
    </source>
</evidence>
<proteinExistence type="predicted"/>
<reference evidence="2 3" key="1">
    <citation type="submission" date="2020-05" db="EMBL/GenBank/DDBJ databases">
        <title>Genomic Encyclopedia of Type Strains, Phase III (KMG-III): the genomes of soil and plant-associated and newly described type strains.</title>
        <authorList>
            <person name="Whitman W."/>
        </authorList>
    </citation>
    <scope>NUCLEOTIDE SEQUENCE [LARGE SCALE GENOMIC DNA]</scope>
    <source>
        <strain evidence="2 3">KCTC 19046</strain>
    </source>
</reference>
<accession>A0ABX2A560</accession>
<gene>
    <name evidence="2" type="ORF">HDG69_002509</name>
</gene>
<name>A0ABX2A560_9MICO</name>
<protein>
    <submittedName>
        <fullName evidence="2">Uncharacterized protein</fullName>
    </submittedName>
</protein>
<keyword evidence="3" id="KW-1185">Reference proteome</keyword>
<dbReference type="RefSeq" id="WP_171784165.1">
    <property type="nucleotide sequence ID" value="NZ_BAAAML010000005.1"/>
</dbReference>
<dbReference type="Proteomes" id="UP000757540">
    <property type="component" value="Unassembled WGS sequence"/>
</dbReference>
<evidence type="ECO:0000313" key="3">
    <source>
        <dbReference type="Proteomes" id="UP000757540"/>
    </source>
</evidence>
<comment type="caution">
    <text evidence="2">The sequence shown here is derived from an EMBL/GenBank/DDBJ whole genome shotgun (WGS) entry which is preliminary data.</text>
</comment>